<dbReference type="GO" id="GO:0016491">
    <property type="term" value="F:oxidoreductase activity"/>
    <property type="evidence" value="ECO:0007669"/>
    <property type="project" value="InterPro"/>
</dbReference>
<dbReference type="EMBL" id="JADIMM010000111">
    <property type="protein sequence ID" value="MBO8458498.1"/>
    <property type="molecule type" value="Genomic_DNA"/>
</dbReference>
<sequence>MKKIKLGGTNILVPSVIVGCMRLGDLNSTELNSFIHLALERGCNFFDHADIYANGYCEELFGDAVSGDNSIKRENLILQSKCGICNGYYDLSKEHILSSVDKILQRLKTDYLDILLLHRPDALVEPEEVAEAFDLLQTSGKVRLFGVSNHNSGQIELLQKHLKQNLIINQLQLSIAVSGLISQGLEVNMETSGAINRDGSVLDYCRNKNITIQAWSPFQMPSWQGCFIGNPKYEALNNVLRELSLKYGTTPTGIAGAWILRHPAGIQLITGTKNPERLKEITDAAGISLSREDWYRIYLSAGHILP</sequence>
<organism evidence="2 3">
    <name type="scientific">Candidatus Gallitreponema excrementavium</name>
    <dbReference type="NCBI Taxonomy" id="2840840"/>
    <lineage>
        <taxon>Bacteria</taxon>
        <taxon>Pseudomonadati</taxon>
        <taxon>Spirochaetota</taxon>
        <taxon>Spirochaetia</taxon>
        <taxon>Spirochaetales</taxon>
        <taxon>Candidatus Gallitreponema</taxon>
    </lineage>
</organism>
<evidence type="ECO:0000313" key="2">
    <source>
        <dbReference type="EMBL" id="MBO8458498.1"/>
    </source>
</evidence>
<dbReference type="Gene3D" id="3.20.20.100">
    <property type="entry name" value="NADP-dependent oxidoreductase domain"/>
    <property type="match status" value="1"/>
</dbReference>
<dbReference type="CDD" id="cd19092">
    <property type="entry name" value="AKR_BsYcsN_EcYdhF-like"/>
    <property type="match status" value="1"/>
</dbReference>
<dbReference type="AlphaFoldDB" id="A0A9D9HRG8"/>
<dbReference type="GO" id="GO:0005829">
    <property type="term" value="C:cytosol"/>
    <property type="evidence" value="ECO:0007669"/>
    <property type="project" value="TreeGrafter"/>
</dbReference>
<evidence type="ECO:0000313" key="3">
    <source>
        <dbReference type="Proteomes" id="UP000823638"/>
    </source>
</evidence>
<comment type="caution">
    <text evidence="2">The sequence shown here is derived from an EMBL/GenBank/DDBJ whole genome shotgun (WGS) entry which is preliminary data.</text>
</comment>
<proteinExistence type="predicted"/>
<dbReference type="InterPro" id="IPR020471">
    <property type="entry name" value="AKR"/>
</dbReference>
<dbReference type="SUPFAM" id="SSF51430">
    <property type="entry name" value="NAD(P)-linked oxidoreductase"/>
    <property type="match status" value="1"/>
</dbReference>
<protein>
    <submittedName>
        <fullName evidence="2">Aldo/keto reductase</fullName>
    </submittedName>
</protein>
<reference evidence="2" key="1">
    <citation type="submission" date="2020-10" db="EMBL/GenBank/DDBJ databases">
        <authorList>
            <person name="Gilroy R."/>
        </authorList>
    </citation>
    <scope>NUCLEOTIDE SEQUENCE</scope>
    <source>
        <strain evidence="2">10532</strain>
    </source>
</reference>
<dbReference type="PANTHER" id="PTHR43364">
    <property type="entry name" value="NADH-SPECIFIC METHYLGLYOXAL REDUCTASE-RELATED"/>
    <property type="match status" value="1"/>
</dbReference>
<evidence type="ECO:0000259" key="1">
    <source>
        <dbReference type="Pfam" id="PF00248"/>
    </source>
</evidence>
<dbReference type="Proteomes" id="UP000823638">
    <property type="component" value="Unassembled WGS sequence"/>
</dbReference>
<gene>
    <name evidence="2" type="ORF">IAA81_09785</name>
</gene>
<dbReference type="InterPro" id="IPR050523">
    <property type="entry name" value="AKR_Detox_Biosynth"/>
</dbReference>
<accession>A0A9D9HRG8</accession>
<dbReference type="PRINTS" id="PR00069">
    <property type="entry name" value="ALDKETRDTASE"/>
</dbReference>
<reference evidence="2" key="2">
    <citation type="journal article" date="2021" name="PeerJ">
        <title>Extensive microbial diversity within the chicken gut microbiome revealed by metagenomics and culture.</title>
        <authorList>
            <person name="Gilroy R."/>
            <person name="Ravi A."/>
            <person name="Getino M."/>
            <person name="Pursley I."/>
            <person name="Horton D.L."/>
            <person name="Alikhan N.F."/>
            <person name="Baker D."/>
            <person name="Gharbi K."/>
            <person name="Hall N."/>
            <person name="Watson M."/>
            <person name="Adriaenssens E.M."/>
            <person name="Foster-Nyarko E."/>
            <person name="Jarju S."/>
            <person name="Secka A."/>
            <person name="Antonio M."/>
            <person name="Oren A."/>
            <person name="Chaudhuri R.R."/>
            <person name="La Ragione R."/>
            <person name="Hildebrand F."/>
            <person name="Pallen M.J."/>
        </authorList>
    </citation>
    <scope>NUCLEOTIDE SEQUENCE</scope>
    <source>
        <strain evidence="2">10532</strain>
    </source>
</reference>
<dbReference type="PANTHER" id="PTHR43364:SF1">
    <property type="entry name" value="OXIDOREDUCTASE YDHF"/>
    <property type="match status" value="1"/>
</dbReference>
<name>A0A9D9HRG8_9SPIR</name>
<dbReference type="InterPro" id="IPR036812">
    <property type="entry name" value="NAD(P)_OxRdtase_dom_sf"/>
</dbReference>
<dbReference type="InterPro" id="IPR023210">
    <property type="entry name" value="NADP_OxRdtase_dom"/>
</dbReference>
<dbReference type="Pfam" id="PF00248">
    <property type="entry name" value="Aldo_ket_red"/>
    <property type="match status" value="1"/>
</dbReference>
<feature type="domain" description="NADP-dependent oxidoreductase" evidence="1">
    <location>
        <begin position="16"/>
        <end position="297"/>
    </location>
</feature>
<dbReference type="PROSITE" id="PS51257">
    <property type="entry name" value="PROKAR_LIPOPROTEIN"/>
    <property type="match status" value="1"/>
</dbReference>